<keyword evidence="3" id="KW-1185">Reference proteome</keyword>
<reference evidence="2 3" key="1">
    <citation type="submission" date="2023-07" db="EMBL/GenBank/DDBJ databases">
        <title>Sorghum-associated microbial communities from plants grown in Nebraska, USA.</title>
        <authorList>
            <person name="Schachtman D."/>
        </authorList>
    </citation>
    <scope>NUCLEOTIDE SEQUENCE [LARGE SCALE GENOMIC DNA]</scope>
    <source>
        <strain evidence="2 3">DS1027</strain>
    </source>
</reference>
<comment type="caution">
    <text evidence="2">The sequence shown here is derived from an EMBL/GenBank/DDBJ whole genome shotgun (WGS) entry which is preliminary data.</text>
</comment>
<feature type="compositionally biased region" description="Pro residues" evidence="1">
    <location>
        <begin position="167"/>
        <end position="178"/>
    </location>
</feature>
<gene>
    <name evidence="2" type="ORF">J2792_003292</name>
</gene>
<dbReference type="InterPro" id="IPR007485">
    <property type="entry name" value="LPS_assembly_LptE"/>
</dbReference>
<dbReference type="Gene3D" id="3.30.160.150">
    <property type="entry name" value="Lipoprotein like domain"/>
    <property type="match status" value="1"/>
</dbReference>
<evidence type="ECO:0000313" key="3">
    <source>
        <dbReference type="Proteomes" id="UP001184150"/>
    </source>
</evidence>
<dbReference type="RefSeq" id="WP_309805977.1">
    <property type="nucleotide sequence ID" value="NZ_JAVDRD010000009.1"/>
</dbReference>
<sequence length="178" mass="18535">MALFCLPLAGCGLQPMYAGGGSGAVARAVSAVDVAPIAGKSGWLVRHALTDRLGSGGKQPQYRLDVRLDEKLQGLGQLSDDTITRERRTMRARYQLVDLGNGAIVLDATASADAGLDVVSSEYSVIAAEQTAQENLSREIADQIITRVATRLREKTQGTAPVAVPAAPAPSPSPAPGQ</sequence>
<name>A0ABU1MPZ4_9SPHN</name>
<dbReference type="EMBL" id="JAVDRD010000009">
    <property type="protein sequence ID" value="MDR6512409.1"/>
    <property type="molecule type" value="Genomic_DNA"/>
</dbReference>
<evidence type="ECO:0000313" key="2">
    <source>
        <dbReference type="EMBL" id="MDR6512409.1"/>
    </source>
</evidence>
<protein>
    <submittedName>
        <fullName evidence="2">LPS-assembly lipoprotein</fullName>
    </submittedName>
</protein>
<keyword evidence="2" id="KW-0449">Lipoprotein</keyword>
<feature type="region of interest" description="Disordered" evidence="1">
    <location>
        <begin position="155"/>
        <end position="178"/>
    </location>
</feature>
<evidence type="ECO:0000256" key="1">
    <source>
        <dbReference type="SAM" id="MobiDB-lite"/>
    </source>
</evidence>
<organism evidence="2 3">
    <name type="scientific">Novosphingobium capsulatum</name>
    <dbReference type="NCBI Taxonomy" id="13688"/>
    <lineage>
        <taxon>Bacteria</taxon>
        <taxon>Pseudomonadati</taxon>
        <taxon>Pseudomonadota</taxon>
        <taxon>Alphaproteobacteria</taxon>
        <taxon>Sphingomonadales</taxon>
        <taxon>Sphingomonadaceae</taxon>
        <taxon>Novosphingobium</taxon>
    </lineage>
</organism>
<dbReference type="Proteomes" id="UP001184150">
    <property type="component" value="Unassembled WGS sequence"/>
</dbReference>
<accession>A0ABU1MPZ4</accession>
<proteinExistence type="predicted"/>
<dbReference type="Pfam" id="PF04390">
    <property type="entry name" value="LptE"/>
    <property type="match status" value="1"/>
</dbReference>